<dbReference type="PANTHER" id="PTHR40590:SF1">
    <property type="entry name" value="CYTOPLASMIC PROTEIN"/>
    <property type="match status" value="1"/>
</dbReference>
<feature type="chain" id="PRO_5026221399" evidence="1">
    <location>
        <begin position="25"/>
        <end position="298"/>
    </location>
</feature>
<feature type="signal peptide" evidence="1">
    <location>
        <begin position="1"/>
        <end position="24"/>
    </location>
</feature>
<dbReference type="PANTHER" id="PTHR40590">
    <property type="entry name" value="CYTOPLASMIC PROTEIN-RELATED"/>
    <property type="match status" value="1"/>
</dbReference>
<evidence type="ECO:0000256" key="1">
    <source>
        <dbReference type="SAM" id="SignalP"/>
    </source>
</evidence>
<accession>A0A6I4SWD0</accession>
<dbReference type="InterPro" id="IPR047111">
    <property type="entry name" value="YbaP-like"/>
</dbReference>
<gene>
    <name evidence="2" type="ORF">GRI89_08860</name>
</gene>
<name>A0A6I4SWD0_9SPHN</name>
<evidence type="ECO:0000313" key="2">
    <source>
        <dbReference type="EMBL" id="MXO59649.1"/>
    </source>
</evidence>
<dbReference type="EMBL" id="WTYM01000036">
    <property type="protein sequence ID" value="MXO59649.1"/>
    <property type="molecule type" value="Genomic_DNA"/>
</dbReference>
<dbReference type="AlphaFoldDB" id="A0A6I4SWD0"/>
<dbReference type="Proteomes" id="UP000433652">
    <property type="component" value="Unassembled WGS sequence"/>
</dbReference>
<protein>
    <submittedName>
        <fullName evidence="2">TraB/GumN family protein</fullName>
    </submittedName>
</protein>
<dbReference type="CDD" id="cd14789">
    <property type="entry name" value="Tiki"/>
    <property type="match status" value="1"/>
</dbReference>
<proteinExistence type="predicted"/>
<keyword evidence="3" id="KW-1185">Reference proteome</keyword>
<dbReference type="InterPro" id="IPR002816">
    <property type="entry name" value="TraB/PrgY/GumN_fam"/>
</dbReference>
<dbReference type="Pfam" id="PF01963">
    <property type="entry name" value="TraB_PrgY_gumN"/>
    <property type="match status" value="1"/>
</dbReference>
<sequence>MFSLRKLAATVFASGLALVLPGCATNLYAPDPQYVAPAMWKVADKDTTIYLFGTVHALSKETAWYGGPIEQAYESSDELVTEIKLGDPVGDATAIVERAALPAGENLRDLMTVENRAKYEETLVSLGLPVDAMDKFEPWYAAMTLSLLPVMQKGFDPQSGADTELAGKAEGKQLAALENVNDQIDIFDGLPMDAQLTFLAETVGSVGQAADELNVMVGKWLQGDAKGLAAVMNEELDDPVLYSRLLTQRNARWADWIKQRMEQPGTVFVAVGAGHLAGKGSVQDVLQKRGVKVTRVRK</sequence>
<organism evidence="2 3">
    <name type="scientific">Croceibacterium salegens</name>
    <dbReference type="NCBI Taxonomy" id="1737568"/>
    <lineage>
        <taxon>Bacteria</taxon>
        <taxon>Pseudomonadati</taxon>
        <taxon>Pseudomonadota</taxon>
        <taxon>Alphaproteobacteria</taxon>
        <taxon>Sphingomonadales</taxon>
        <taxon>Erythrobacteraceae</taxon>
        <taxon>Croceibacterium</taxon>
    </lineage>
</organism>
<keyword evidence="1" id="KW-0732">Signal</keyword>
<evidence type="ECO:0000313" key="3">
    <source>
        <dbReference type="Proteomes" id="UP000433652"/>
    </source>
</evidence>
<reference evidence="2 3" key="1">
    <citation type="submission" date="2019-12" db="EMBL/GenBank/DDBJ databases">
        <title>Genomic-based taxomic classification of the family Erythrobacteraceae.</title>
        <authorList>
            <person name="Xu L."/>
        </authorList>
    </citation>
    <scope>NUCLEOTIDE SEQUENCE [LARGE SCALE GENOMIC DNA]</scope>
    <source>
        <strain evidence="2 3">MCCC 1K01500</strain>
    </source>
</reference>
<comment type="caution">
    <text evidence="2">The sequence shown here is derived from an EMBL/GenBank/DDBJ whole genome shotgun (WGS) entry which is preliminary data.</text>
</comment>
<dbReference type="OrthoDB" id="9806326at2"/>
<dbReference type="RefSeq" id="WP_159794243.1">
    <property type="nucleotide sequence ID" value="NZ_WTYM01000036.1"/>
</dbReference>